<evidence type="ECO:0000256" key="2">
    <source>
        <dbReference type="ARBA" id="ARBA00023157"/>
    </source>
</evidence>
<feature type="domain" description="CUB" evidence="4">
    <location>
        <begin position="315"/>
        <end position="421"/>
    </location>
</feature>
<dbReference type="InterPro" id="IPR000859">
    <property type="entry name" value="CUB_dom"/>
</dbReference>
<organism evidence="5 6">
    <name type="scientific">Meganyctiphanes norvegica</name>
    <name type="common">Northern krill</name>
    <name type="synonym">Thysanopoda norvegica</name>
    <dbReference type="NCBI Taxonomy" id="48144"/>
    <lineage>
        <taxon>Eukaryota</taxon>
        <taxon>Metazoa</taxon>
        <taxon>Ecdysozoa</taxon>
        <taxon>Arthropoda</taxon>
        <taxon>Crustacea</taxon>
        <taxon>Multicrustacea</taxon>
        <taxon>Malacostraca</taxon>
        <taxon>Eumalacostraca</taxon>
        <taxon>Eucarida</taxon>
        <taxon>Euphausiacea</taxon>
        <taxon>Euphausiidae</taxon>
        <taxon>Meganyctiphanes</taxon>
    </lineage>
</organism>
<proteinExistence type="predicted"/>
<dbReference type="EMBL" id="CAXKWB010005222">
    <property type="protein sequence ID" value="CAL4077357.1"/>
    <property type="molecule type" value="Genomic_DNA"/>
</dbReference>
<evidence type="ECO:0000256" key="3">
    <source>
        <dbReference type="PROSITE-ProRule" id="PRU00059"/>
    </source>
</evidence>
<dbReference type="PANTHER" id="PTHR24251">
    <property type="entry name" value="OVOCHYMASE-RELATED"/>
    <property type="match status" value="1"/>
</dbReference>
<protein>
    <recommendedName>
        <fullName evidence="4">CUB domain-containing protein</fullName>
    </recommendedName>
</protein>
<dbReference type="SUPFAM" id="SSF49854">
    <property type="entry name" value="Spermadhesin, CUB domain"/>
    <property type="match status" value="4"/>
</dbReference>
<keyword evidence="2" id="KW-1015">Disulfide bond</keyword>
<feature type="domain" description="CUB" evidence="4">
    <location>
        <begin position="426"/>
        <end position="482"/>
    </location>
</feature>
<gene>
    <name evidence="5" type="ORF">MNOR_LOCUS10387</name>
</gene>
<evidence type="ECO:0000313" key="5">
    <source>
        <dbReference type="EMBL" id="CAL4077357.1"/>
    </source>
</evidence>
<evidence type="ECO:0000259" key="4">
    <source>
        <dbReference type="PROSITE" id="PS01180"/>
    </source>
</evidence>
<dbReference type="PANTHER" id="PTHR24251:SF30">
    <property type="entry name" value="MEMBRANE FRIZZLED-RELATED PROTEIN"/>
    <property type="match status" value="1"/>
</dbReference>
<comment type="caution">
    <text evidence="3">Lacks conserved residue(s) required for the propagation of feature annotation.</text>
</comment>
<keyword evidence="1" id="KW-0677">Repeat</keyword>
<dbReference type="Proteomes" id="UP001497623">
    <property type="component" value="Unassembled WGS sequence"/>
</dbReference>
<accession>A0AAV2QB66</accession>
<keyword evidence="6" id="KW-1185">Reference proteome</keyword>
<dbReference type="Gene3D" id="2.60.120.290">
    <property type="entry name" value="Spermadhesin, CUB domain"/>
    <property type="match status" value="5"/>
</dbReference>
<dbReference type="AlphaFoldDB" id="A0AAV2QB66"/>
<evidence type="ECO:0000256" key="1">
    <source>
        <dbReference type="ARBA" id="ARBA00022737"/>
    </source>
</evidence>
<feature type="domain" description="CUB" evidence="4">
    <location>
        <begin position="201"/>
        <end position="312"/>
    </location>
</feature>
<reference evidence="5 6" key="1">
    <citation type="submission" date="2024-05" db="EMBL/GenBank/DDBJ databases">
        <authorList>
            <person name="Wallberg A."/>
        </authorList>
    </citation>
    <scope>NUCLEOTIDE SEQUENCE [LARGE SCALE GENOMIC DNA]</scope>
</reference>
<dbReference type="CDD" id="cd00041">
    <property type="entry name" value="CUB"/>
    <property type="match status" value="4"/>
</dbReference>
<name>A0AAV2QB66_MEGNR</name>
<dbReference type="PROSITE" id="PS01180">
    <property type="entry name" value="CUB"/>
    <property type="match status" value="4"/>
</dbReference>
<dbReference type="SMART" id="SM00042">
    <property type="entry name" value="CUB"/>
    <property type="match status" value="3"/>
</dbReference>
<feature type="domain" description="CUB" evidence="4">
    <location>
        <begin position="82"/>
        <end position="198"/>
    </location>
</feature>
<comment type="caution">
    <text evidence="5">The sequence shown here is derived from an EMBL/GenBank/DDBJ whole genome shotgun (WGS) entry which is preliminary data.</text>
</comment>
<evidence type="ECO:0000313" key="6">
    <source>
        <dbReference type="Proteomes" id="UP001497623"/>
    </source>
</evidence>
<feature type="non-terminal residue" evidence="5">
    <location>
        <position position="1"/>
    </location>
</feature>
<dbReference type="Pfam" id="PF00431">
    <property type="entry name" value="CUB"/>
    <property type="match status" value="4"/>
</dbReference>
<dbReference type="InterPro" id="IPR035914">
    <property type="entry name" value="Sperma_CUB_dom_sf"/>
</dbReference>
<sequence>EGNNSRSPLIGNFTGYGLQKQITSETNQMFLLFTSFSRASGEGLHITWDFISDLSELTTATSQNKTTLNSSLTKPQIPFENCRQTFYEMSGHLEFPYINFYPSWANCVWTIKIDPDYPMTLDSDSGYSMTLDFWRFDLHAGDFLIIRDGNQDNYEVLGNYTSDNPPKNLKSNSSEVFLQFISDGSGSGSGFSVYWERYTECRSTASGNSGYIDFPTGNATYSPNSYCIWTIETTSNSVLEVNFLEFDTQQYYDYLHISDGNSSNGNYIGRYSGNFLPNSGQYIDSHTNQIYLLFTSDDTISRNGFSLYWEKSTDCGSHLTGNGGSIRYQPNHYDGFYNYCRWTISTDYGKNIELEFQMFNITHGDQFIIRQGNTSRSPLISIYTVNIEPSSISTNSNHLYLQFSSIGYAYERDIQISWRRKTDNECGGKVEGISGYIHYPLGLDMYRNNSYCLWTILTTPGAFIHLQFERFDTEKYRDYITI</sequence>
<feature type="non-terminal residue" evidence="5">
    <location>
        <position position="482"/>
    </location>
</feature>